<name>A0AA86Q1U9_9EUKA</name>
<organism evidence="1">
    <name type="scientific">Hexamita inflata</name>
    <dbReference type="NCBI Taxonomy" id="28002"/>
    <lineage>
        <taxon>Eukaryota</taxon>
        <taxon>Metamonada</taxon>
        <taxon>Diplomonadida</taxon>
        <taxon>Hexamitidae</taxon>
        <taxon>Hexamitinae</taxon>
        <taxon>Hexamita</taxon>
    </lineage>
</organism>
<evidence type="ECO:0000313" key="2">
    <source>
        <dbReference type="EMBL" id="CAL6083536.1"/>
    </source>
</evidence>
<proteinExistence type="predicted"/>
<reference evidence="2 3" key="2">
    <citation type="submission" date="2024-07" db="EMBL/GenBank/DDBJ databases">
        <authorList>
            <person name="Akdeniz Z."/>
        </authorList>
    </citation>
    <scope>NUCLEOTIDE SEQUENCE [LARGE SCALE GENOMIC DNA]</scope>
</reference>
<evidence type="ECO:0000313" key="3">
    <source>
        <dbReference type="Proteomes" id="UP001642409"/>
    </source>
</evidence>
<reference evidence="1" key="1">
    <citation type="submission" date="2023-06" db="EMBL/GenBank/DDBJ databases">
        <authorList>
            <person name="Kurt Z."/>
        </authorList>
    </citation>
    <scope>NUCLEOTIDE SEQUENCE</scope>
</reference>
<accession>A0AA86Q1U9</accession>
<gene>
    <name evidence="1" type="ORF">HINF_LOCUS38180</name>
    <name evidence="2" type="ORF">HINF_LOCUS61770</name>
</gene>
<protein>
    <submittedName>
        <fullName evidence="1">Uncharacterized protein</fullName>
    </submittedName>
</protein>
<sequence length="373" mass="43716">MGLSNSCSGLGEQLQTLKLHQLINIVKIDACSDLYLSVKQNKIKLFNQQLQLLREYDIGWCHYEQRNSIQQSYTYYDLTKEDFPQLLQAVICQGRIYFQYMEYIYVLTNNTIQHVAQIPGVKLNEYDSFHGRLFSFNNTLYVSNRSGYLYKLSDSKLKLIKQFSGNFFQFCNNVLVWNYFEQKVSVLQPDLSEKFLCSTENSFDVMFSQGGALVIKSLSKNSFVVVDMINLKAVQVEHDLTLTEKHIWQYIQLGPTGLQLSVNILEKLFGKQFQQQMVNEHEAYINSQIIQFPVYTQNMKSILSMKQFAQFKEDQQKSTLKFNVRRIRKQYKQLKTKVHSKIDKVNQILFQQSQAVNILTTKFCNMHLFEATQ</sequence>
<evidence type="ECO:0000313" key="1">
    <source>
        <dbReference type="EMBL" id="CAI9950535.1"/>
    </source>
</evidence>
<dbReference type="EMBL" id="CATOUU010000813">
    <property type="protein sequence ID" value="CAI9950535.1"/>
    <property type="molecule type" value="Genomic_DNA"/>
</dbReference>
<dbReference type="EMBL" id="CAXDID020000373">
    <property type="protein sequence ID" value="CAL6083536.1"/>
    <property type="molecule type" value="Genomic_DNA"/>
</dbReference>
<dbReference type="AlphaFoldDB" id="A0AA86Q1U9"/>
<comment type="caution">
    <text evidence="1">The sequence shown here is derived from an EMBL/GenBank/DDBJ whole genome shotgun (WGS) entry which is preliminary data.</text>
</comment>
<dbReference type="Proteomes" id="UP001642409">
    <property type="component" value="Unassembled WGS sequence"/>
</dbReference>
<keyword evidence="3" id="KW-1185">Reference proteome</keyword>